<dbReference type="AlphaFoldDB" id="A0AAV4AQC4"/>
<proteinExistence type="predicted"/>
<name>A0AAV4AQC4_9GAST</name>
<evidence type="ECO:0000313" key="2">
    <source>
        <dbReference type="EMBL" id="GFO09018.1"/>
    </source>
</evidence>
<accession>A0AAV4AQC4</accession>
<evidence type="ECO:0000313" key="3">
    <source>
        <dbReference type="Proteomes" id="UP000735302"/>
    </source>
</evidence>
<dbReference type="Proteomes" id="UP000735302">
    <property type="component" value="Unassembled WGS sequence"/>
</dbReference>
<feature type="region of interest" description="Disordered" evidence="1">
    <location>
        <begin position="1"/>
        <end position="32"/>
    </location>
</feature>
<comment type="caution">
    <text evidence="2">The sequence shown here is derived from an EMBL/GenBank/DDBJ whole genome shotgun (WGS) entry which is preliminary data.</text>
</comment>
<gene>
    <name evidence="2" type="ORF">PoB_003552300</name>
</gene>
<feature type="compositionally biased region" description="Polar residues" evidence="1">
    <location>
        <begin position="12"/>
        <end position="27"/>
    </location>
</feature>
<protein>
    <submittedName>
        <fullName evidence="2">Uncharacterized protein</fullName>
    </submittedName>
</protein>
<organism evidence="2 3">
    <name type="scientific">Plakobranchus ocellatus</name>
    <dbReference type="NCBI Taxonomy" id="259542"/>
    <lineage>
        <taxon>Eukaryota</taxon>
        <taxon>Metazoa</taxon>
        <taxon>Spiralia</taxon>
        <taxon>Lophotrochozoa</taxon>
        <taxon>Mollusca</taxon>
        <taxon>Gastropoda</taxon>
        <taxon>Heterobranchia</taxon>
        <taxon>Euthyneura</taxon>
        <taxon>Panpulmonata</taxon>
        <taxon>Sacoglossa</taxon>
        <taxon>Placobranchoidea</taxon>
        <taxon>Plakobranchidae</taxon>
        <taxon>Plakobranchus</taxon>
    </lineage>
</organism>
<evidence type="ECO:0000256" key="1">
    <source>
        <dbReference type="SAM" id="MobiDB-lite"/>
    </source>
</evidence>
<reference evidence="2 3" key="1">
    <citation type="journal article" date="2021" name="Elife">
        <title>Chloroplast acquisition without the gene transfer in kleptoplastic sea slugs, Plakobranchus ocellatus.</title>
        <authorList>
            <person name="Maeda T."/>
            <person name="Takahashi S."/>
            <person name="Yoshida T."/>
            <person name="Shimamura S."/>
            <person name="Takaki Y."/>
            <person name="Nagai Y."/>
            <person name="Toyoda A."/>
            <person name="Suzuki Y."/>
            <person name="Arimoto A."/>
            <person name="Ishii H."/>
            <person name="Satoh N."/>
            <person name="Nishiyama T."/>
            <person name="Hasebe M."/>
            <person name="Maruyama T."/>
            <person name="Minagawa J."/>
            <person name="Obokata J."/>
            <person name="Shigenobu S."/>
        </authorList>
    </citation>
    <scope>NUCLEOTIDE SEQUENCE [LARGE SCALE GENOMIC DNA]</scope>
</reference>
<dbReference type="EMBL" id="BLXT01004031">
    <property type="protein sequence ID" value="GFO09018.1"/>
    <property type="molecule type" value="Genomic_DNA"/>
</dbReference>
<keyword evidence="3" id="KW-1185">Reference proteome</keyword>
<sequence length="117" mass="13087">MVYDRNSLELVSKQTRTGSQRRGSSLEQKGPCRSQRGFAIHCATNAPFQRGLILFPLIKKLCSDREPTEFIISFHFTLVGHAASIYTTPNYSCETSASCLLPLLVLCSKAQQRRPLP</sequence>